<comment type="function">
    <text evidence="1">Antitoxin component of a type II toxin-antitoxin (TA) system.</text>
</comment>
<gene>
    <name evidence="2" type="ORF">K0O64_13700</name>
</gene>
<dbReference type="PANTHER" id="PTHR35377">
    <property type="entry name" value="ANTITOXIN VAPB49-RELATED-RELATED"/>
    <property type="match status" value="1"/>
</dbReference>
<dbReference type="NCBIfam" id="TIGR01552">
    <property type="entry name" value="phd_fam"/>
    <property type="match status" value="1"/>
</dbReference>
<evidence type="ECO:0000313" key="2">
    <source>
        <dbReference type="EMBL" id="QYL19440.1"/>
    </source>
</evidence>
<reference evidence="2 3" key="1">
    <citation type="submission" date="2021-07" db="EMBL/GenBank/DDBJ databases">
        <title>Whole genome sequencing of non-tuberculosis mycobacteria type-strains.</title>
        <authorList>
            <person name="Igarashi Y."/>
            <person name="Osugi A."/>
            <person name="Mitarai S."/>
        </authorList>
    </citation>
    <scope>NUCLEOTIDE SEQUENCE [LARGE SCALE GENOMIC DNA]</scope>
    <source>
        <strain evidence="2 3">JCM 16370</strain>
    </source>
</reference>
<evidence type="ECO:0000256" key="1">
    <source>
        <dbReference type="RuleBase" id="RU362080"/>
    </source>
</evidence>
<evidence type="ECO:0000313" key="3">
    <source>
        <dbReference type="Proteomes" id="UP000825367"/>
    </source>
</evidence>
<dbReference type="InterPro" id="IPR051416">
    <property type="entry name" value="phD-YefM_TA_antitoxins"/>
</dbReference>
<dbReference type="PANTHER" id="PTHR35377:SF5">
    <property type="entry name" value="ANTITOXIN VAPB46"/>
    <property type="match status" value="1"/>
</dbReference>
<proteinExistence type="inferred from homology"/>
<dbReference type="Pfam" id="PF02604">
    <property type="entry name" value="PhdYeFM_antitox"/>
    <property type="match status" value="1"/>
</dbReference>
<organism evidence="2 3">
    <name type="scientific">Mycolicibacterium pallens</name>
    <dbReference type="NCBI Taxonomy" id="370524"/>
    <lineage>
        <taxon>Bacteria</taxon>
        <taxon>Bacillati</taxon>
        <taxon>Actinomycetota</taxon>
        <taxon>Actinomycetes</taxon>
        <taxon>Mycobacteriales</taxon>
        <taxon>Mycobacteriaceae</taxon>
        <taxon>Mycolicibacterium</taxon>
    </lineage>
</organism>
<comment type="similarity">
    <text evidence="1">Belongs to the phD/YefM antitoxin family.</text>
</comment>
<accession>A0ABX8VNP8</accession>
<dbReference type="InterPro" id="IPR006442">
    <property type="entry name" value="Antitoxin_Phd/YefM"/>
</dbReference>
<keyword evidence="3" id="KW-1185">Reference proteome</keyword>
<dbReference type="RefSeq" id="WP_217353570.1">
    <property type="nucleotide sequence ID" value="NZ_BAAAVX010000042.1"/>
</dbReference>
<dbReference type="EMBL" id="CP080333">
    <property type="protein sequence ID" value="QYL19440.1"/>
    <property type="molecule type" value="Genomic_DNA"/>
</dbReference>
<name>A0ABX8VNP8_9MYCO</name>
<protein>
    <recommendedName>
        <fullName evidence="1">Antitoxin</fullName>
    </recommendedName>
</protein>
<dbReference type="Proteomes" id="UP000825367">
    <property type="component" value="Chromosome"/>
</dbReference>
<sequence>MERIGLRELRQHASQYVDRAAGGESIEITVRGRLVAMLVPAGEGTWDDLIVRGEVLPAPSRLNLLDEPARDYGFDASESLRRLRDHER</sequence>